<feature type="transmembrane region" description="Helical" evidence="1">
    <location>
        <begin position="21"/>
        <end position="41"/>
    </location>
</feature>
<dbReference type="EMBL" id="GBXM01102012">
    <property type="protein sequence ID" value="JAH06565.1"/>
    <property type="molecule type" value="Transcribed_RNA"/>
</dbReference>
<proteinExistence type="predicted"/>
<evidence type="ECO:0000256" key="1">
    <source>
        <dbReference type="SAM" id="Phobius"/>
    </source>
</evidence>
<keyword evidence="1" id="KW-0472">Membrane</keyword>
<accession>A0A0E9PR50</accession>
<reference evidence="2" key="1">
    <citation type="submission" date="2014-11" db="EMBL/GenBank/DDBJ databases">
        <authorList>
            <person name="Amaro Gonzalez C."/>
        </authorList>
    </citation>
    <scope>NUCLEOTIDE SEQUENCE</scope>
</reference>
<keyword evidence="1" id="KW-1133">Transmembrane helix</keyword>
<organism evidence="2">
    <name type="scientific">Anguilla anguilla</name>
    <name type="common">European freshwater eel</name>
    <name type="synonym">Muraena anguilla</name>
    <dbReference type="NCBI Taxonomy" id="7936"/>
    <lineage>
        <taxon>Eukaryota</taxon>
        <taxon>Metazoa</taxon>
        <taxon>Chordata</taxon>
        <taxon>Craniata</taxon>
        <taxon>Vertebrata</taxon>
        <taxon>Euteleostomi</taxon>
        <taxon>Actinopterygii</taxon>
        <taxon>Neopterygii</taxon>
        <taxon>Teleostei</taxon>
        <taxon>Anguilliformes</taxon>
        <taxon>Anguillidae</taxon>
        <taxon>Anguilla</taxon>
    </lineage>
</organism>
<reference evidence="2" key="2">
    <citation type="journal article" date="2015" name="Fish Shellfish Immunol.">
        <title>Early steps in the European eel (Anguilla anguilla)-Vibrio vulnificus interaction in the gills: Role of the RtxA13 toxin.</title>
        <authorList>
            <person name="Callol A."/>
            <person name="Pajuelo D."/>
            <person name="Ebbesson L."/>
            <person name="Teles M."/>
            <person name="MacKenzie S."/>
            <person name="Amaro C."/>
        </authorList>
    </citation>
    <scope>NUCLEOTIDE SEQUENCE</scope>
</reference>
<name>A0A0E9PR50_ANGAN</name>
<dbReference type="AlphaFoldDB" id="A0A0E9PR50"/>
<sequence>MRLSPCGLTLKGCSLRITDSFFYLVILLFCYQFSSPCWKYLHSDGWQTVYQKQALRF</sequence>
<evidence type="ECO:0000313" key="2">
    <source>
        <dbReference type="EMBL" id="JAH06565.1"/>
    </source>
</evidence>
<protein>
    <submittedName>
        <fullName evidence="2">Uncharacterized protein</fullName>
    </submittedName>
</protein>
<keyword evidence="1" id="KW-0812">Transmembrane</keyword>